<proteinExistence type="inferred from homology"/>
<comment type="caution">
    <text evidence="5">Lacks conserved residue(s) required for the propagation of feature annotation.</text>
</comment>
<comment type="function">
    <text evidence="5">Flavin prenyltransferase that catalyzes the synthesis of the prenylated FMN cofactor (prenyl-FMN) for 4-hydroxy-3-polyprenylbenzoic acid decarboxylase UbiD. The prenyltransferase is metal-independent and links a dimethylallyl moiety from dimethylallyl monophosphate (DMAP) to the flavin N5 and C6 atoms of FMN.</text>
</comment>
<protein>
    <recommendedName>
        <fullName evidence="5">Flavin prenyltransferase UbiX</fullName>
        <ecNumber evidence="5">2.5.1.129</ecNumber>
    </recommendedName>
</protein>
<dbReference type="Gene3D" id="3.40.50.1950">
    <property type="entry name" value="Flavin prenyltransferase-like"/>
    <property type="match status" value="1"/>
</dbReference>
<dbReference type="InterPro" id="IPR004507">
    <property type="entry name" value="UbiX-like"/>
</dbReference>
<keyword evidence="2 5" id="KW-0285">Flavoprotein</keyword>
<keyword evidence="1 5" id="KW-0637">Prenyltransferase</keyword>
<feature type="binding site" evidence="5">
    <location>
        <position position="182"/>
    </location>
    <ligand>
        <name>dimethylallyl phosphate</name>
        <dbReference type="ChEBI" id="CHEBI:88052"/>
    </ligand>
</feature>
<dbReference type="InterPro" id="IPR036551">
    <property type="entry name" value="Flavin_trans-like"/>
</dbReference>
<keyword evidence="3 5" id="KW-0288">FMN</keyword>
<dbReference type="EMBL" id="JABDJR010000291">
    <property type="protein sequence ID" value="NNF06580.1"/>
    <property type="molecule type" value="Genomic_DNA"/>
</dbReference>
<evidence type="ECO:0000313" key="7">
    <source>
        <dbReference type="EMBL" id="NNF06580.1"/>
    </source>
</evidence>
<organism evidence="7 8">
    <name type="scientific">Eiseniibacteriota bacterium</name>
    <dbReference type="NCBI Taxonomy" id="2212470"/>
    <lineage>
        <taxon>Bacteria</taxon>
        <taxon>Candidatus Eiseniibacteriota</taxon>
    </lineage>
</organism>
<dbReference type="SUPFAM" id="SSF52507">
    <property type="entry name" value="Homo-oligomeric flavin-containing Cys decarboxylases, HFCD"/>
    <property type="match status" value="1"/>
</dbReference>
<evidence type="ECO:0000313" key="8">
    <source>
        <dbReference type="Proteomes" id="UP000547674"/>
    </source>
</evidence>
<dbReference type="EC" id="2.5.1.129" evidence="5"/>
<comment type="caution">
    <text evidence="7">The sequence shown here is derived from an EMBL/GenBank/DDBJ whole genome shotgun (WGS) entry which is preliminary data.</text>
</comment>
<evidence type="ECO:0000256" key="5">
    <source>
        <dbReference type="HAMAP-Rule" id="MF_01984"/>
    </source>
</evidence>
<dbReference type="GO" id="GO:0106141">
    <property type="term" value="F:flavin prenyltransferase activity"/>
    <property type="evidence" value="ECO:0007669"/>
    <property type="project" value="UniProtKB-EC"/>
</dbReference>
<feature type="binding site" evidence="5">
    <location>
        <position position="136"/>
    </location>
    <ligand>
        <name>FMN</name>
        <dbReference type="ChEBI" id="CHEBI:58210"/>
    </ligand>
</feature>
<feature type="domain" description="Flavoprotein" evidence="6">
    <location>
        <begin position="2"/>
        <end position="187"/>
    </location>
</feature>
<evidence type="ECO:0000256" key="2">
    <source>
        <dbReference type="ARBA" id="ARBA00022630"/>
    </source>
</evidence>
<feature type="binding site" evidence="5">
    <location>
        <position position="166"/>
    </location>
    <ligand>
        <name>dimethylallyl phosphate</name>
        <dbReference type="ChEBI" id="CHEBI:88052"/>
    </ligand>
</feature>
<evidence type="ECO:0000256" key="1">
    <source>
        <dbReference type="ARBA" id="ARBA00022602"/>
    </source>
</evidence>
<reference evidence="7 8" key="1">
    <citation type="submission" date="2020-03" db="EMBL/GenBank/DDBJ databases">
        <title>Metabolic flexibility allows generalist bacteria to become dominant in a frequently disturbed ecosystem.</title>
        <authorList>
            <person name="Chen Y.-J."/>
            <person name="Leung P.M."/>
            <person name="Bay S.K."/>
            <person name="Hugenholtz P."/>
            <person name="Kessler A.J."/>
            <person name="Shelley G."/>
            <person name="Waite D.W."/>
            <person name="Cook P.L."/>
            <person name="Greening C."/>
        </authorList>
    </citation>
    <scope>NUCLEOTIDE SEQUENCE [LARGE SCALE GENOMIC DNA]</scope>
    <source>
        <strain evidence="7">SS_bin_28</strain>
    </source>
</reference>
<sequence>MKRLVVAVTGASGAIYAERMIKAILENGHGLDLVLSNYGARLLKEERDLPGEPRRLIDALCERYKISLADDQAVFHNNSDLGAPLASGSYPVAGMVVVPASMKTVGAIASGLGDTLVDRAAMVNLKERRPLIVVPRETPYNRIFMENLLRLHDAGAIVLPAAPGFYQKPKTLEDLGDFIVARVLDRLDLPPSQDLVPRWDPKS</sequence>
<evidence type="ECO:0000256" key="4">
    <source>
        <dbReference type="ARBA" id="ARBA00022679"/>
    </source>
</evidence>
<dbReference type="Pfam" id="PF02441">
    <property type="entry name" value="Flavoprotein"/>
    <property type="match status" value="1"/>
</dbReference>
<dbReference type="Proteomes" id="UP000547674">
    <property type="component" value="Unassembled WGS sequence"/>
</dbReference>
<evidence type="ECO:0000256" key="3">
    <source>
        <dbReference type="ARBA" id="ARBA00022643"/>
    </source>
</evidence>
<dbReference type="HAMAP" id="MF_01984">
    <property type="entry name" value="ubiX_pad"/>
    <property type="match status" value="1"/>
</dbReference>
<comment type="catalytic activity">
    <reaction evidence="5">
        <text>dimethylallyl phosphate + FMNH2 = prenylated FMNH2 + phosphate</text>
        <dbReference type="Rhea" id="RHEA:37743"/>
        <dbReference type="ChEBI" id="CHEBI:43474"/>
        <dbReference type="ChEBI" id="CHEBI:57618"/>
        <dbReference type="ChEBI" id="CHEBI:87467"/>
        <dbReference type="ChEBI" id="CHEBI:88052"/>
        <dbReference type="EC" id="2.5.1.129"/>
    </reaction>
</comment>
<evidence type="ECO:0000259" key="6">
    <source>
        <dbReference type="Pfam" id="PF02441"/>
    </source>
</evidence>
<keyword evidence="4 5" id="KW-0808">Transferase</keyword>
<name>A0A7Y2E8F8_UNCEI</name>
<feature type="binding site" evidence="5">
    <location>
        <position position="36"/>
    </location>
    <ligand>
        <name>FMN</name>
        <dbReference type="ChEBI" id="CHEBI:58210"/>
    </ligand>
</feature>
<comment type="similarity">
    <text evidence="5">Belongs to the UbiX/PAD1 family.</text>
</comment>
<accession>A0A7Y2E8F8</accession>
<gene>
    <name evidence="5" type="primary">ubiX</name>
    <name evidence="7" type="ORF">HKN21_07450</name>
</gene>
<dbReference type="AlphaFoldDB" id="A0A7Y2E8F8"/>
<feature type="binding site" evidence="5">
    <location>
        <begin position="101"/>
        <end position="104"/>
    </location>
    <ligand>
        <name>FMN</name>
        <dbReference type="ChEBI" id="CHEBI:58210"/>
    </ligand>
</feature>
<feature type="binding site" evidence="5">
    <location>
        <begin position="10"/>
        <end position="12"/>
    </location>
    <ligand>
        <name>FMN</name>
        <dbReference type="ChEBI" id="CHEBI:58210"/>
    </ligand>
</feature>
<dbReference type="NCBIfam" id="TIGR00421">
    <property type="entry name" value="ubiX_pad"/>
    <property type="match status" value="1"/>
</dbReference>
<dbReference type="InterPro" id="IPR003382">
    <property type="entry name" value="Flavoprotein"/>
</dbReference>